<dbReference type="RefSeq" id="WP_276698591.1">
    <property type="nucleotide sequence ID" value="NZ_JADIIL010000014.1"/>
</dbReference>
<gene>
    <name evidence="2" type="ORF">ISP06_03685</name>
</gene>
<dbReference type="GO" id="GO:0034257">
    <property type="term" value="F:nicotinamide riboside transmembrane transporter activity"/>
    <property type="evidence" value="ECO:0007669"/>
    <property type="project" value="InterPro"/>
</dbReference>
<feature type="transmembrane region" description="Helical" evidence="1">
    <location>
        <begin position="6"/>
        <end position="21"/>
    </location>
</feature>
<reference evidence="2" key="1">
    <citation type="submission" date="2020-10" db="EMBL/GenBank/DDBJ databases">
        <title>Dehalococcoides mccartyi of a TCE/Cr reducing biochatode.</title>
        <authorList>
            <person name="Matturro B."/>
        </authorList>
    </citation>
    <scope>NUCLEOTIDE SEQUENCE</scope>
    <source>
        <strain evidence="2">Bin2</strain>
    </source>
</reference>
<feature type="transmembrane region" description="Helical" evidence="1">
    <location>
        <begin position="51"/>
        <end position="68"/>
    </location>
</feature>
<evidence type="ECO:0000256" key="1">
    <source>
        <dbReference type="SAM" id="Phobius"/>
    </source>
</evidence>
<dbReference type="Proteomes" id="UP000606900">
    <property type="component" value="Unassembled WGS sequence"/>
</dbReference>
<accession>A0A843AN36</accession>
<feature type="transmembrane region" description="Helical" evidence="1">
    <location>
        <begin position="28"/>
        <end position="45"/>
    </location>
</feature>
<proteinExistence type="predicted"/>
<organism evidence="2 3">
    <name type="scientific">Methanobacterium formicicum</name>
    <dbReference type="NCBI Taxonomy" id="2162"/>
    <lineage>
        <taxon>Archaea</taxon>
        <taxon>Methanobacteriati</taxon>
        <taxon>Methanobacteriota</taxon>
        <taxon>Methanomada group</taxon>
        <taxon>Methanobacteria</taxon>
        <taxon>Methanobacteriales</taxon>
        <taxon>Methanobacteriaceae</taxon>
        <taxon>Methanobacterium</taxon>
    </lineage>
</organism>
<evidence type="ECO:0000313" key="2">
    <source>
        <dbReference type="EMBL" id="MBF4474560.1"/>
    </source>
</evidence>
<comment type="caution">
    <text evidence="2">The sequence shown here is derived from an EMBL/GenBank/DDBJ whole genome shotgun (WGS) entry which is preliminary data.</text>
</comment>
<dbReference type="GO" id="GO:0016020">
    <property type="term" value="C:membrane"/>
    <property type="evidence" value="ECO:0007669"/>
    <property type="project" value="UniProtKB-SubCell"/>
</dbReference>
<dbReference type="EMBL" id="JADIIL010000014">
    <property type="protein sequence ID" value="MBF4474560.1"/>
    <property type="molecule type" value="Genomic_DNA"/>
</dbReference>
<keyword evidence="1" id="KW-1133">Transmembrane helix</keyword>
<dbReference type="AlphaFoldDB" id="A0A843AN36"/>
<keyword evidence="1" id="KW-0812">Transmembrane</keyword>
<protein>
    <submittedName>
        <fullName evidence="2">Nicotinamide mononucleotide transporter</fullName>
    </submittedName>
</protein>
<keyword evidence="1" id="KW-0472">Membrane</keyword>
<name>A0A843AN36_METFO</name>
<sequence length="80" mass="9468">MIDFIYWILTGLGLIGVILNIRHDRRCFFIWLLSNAGFAIQTYIYGVWNMTILFVIYFILAGWGVYSWKGKSQNEVREEI</sequence>
<evidence type="ECO:0000313" key="3">
    <source>
        <dbReference type="Proteomes" id="UP000606900"/>
    </source>
</evidence>